<evidence type="ECO:0008006" key="3">
    <source>
        <dbReference type="Google" id="ProtNLM"/>
    </source>
</evidence>
<dbReference type="Proteomes" id="UP000676565">
    <property type="component" value="Unassembled WGS sequence"/>
</dbReference>
<organism evidence="1 2">
    <name type="scientific">Gemmata palustris</name>
    <dbReference type="NCBI Taxonomy" id="2822762"/>
    <lineage>
        <taxon>Bacteria</taxon>
        <taxon>Pseudomonadati</taxon>
        <taxon>Planctomycetota</taxon>
        <taxon>Planctomycetia</taxon>
        <taxon>Gemmatales</taxon>
        <taxon>Gemmataceae</taxon>
        <taxon>Gemmata</taxon>
    </lineage>
</organism>
<dbReference type="RefSeq" id="WP_210653058.1">
    <property type="nucleotide sequence ID" value="NZ_JAGKQQ010000001.1"/>
</dbReference>
<protein>
    <recommendedName>
        <fullName evidence="3">CopG family transcriptional regulator</fullName>
    </recommendedName>
</protein>
<name>A0ABS5BML4_9BACT</name>
<accession>A0ABS5BML4</accession>
<evidence type="ECO:0000313" key="2">
    <source>
        <dbReference type="Proteomes" id="UP000676565"/>
    </source>
</evidence>
<dbReference type="EMBL" id="JAGKQQ010000001">
    <property type="protein sequence ID" value="MBP3954952.1"/>
    <property type="molecule type" value="Genomic_DNA"/>
</dbReference>
<keyword evidence="2" id="KW-1185">Reference proteome</keyword>
<sequence length="71" mass="8074">MGRKKKTDAAKASPETYRKPYKQARIRITLANIAEERAAELAQDFTQYVNDAVRMRLESEGKWPPKPKPAG</sequence>
<proteinExistence type="predicted"/>
<comment type="caution">
    <text evidence="1">The sequence shown here is derived from an EMBL/GenBank/DDBJ whole genome shotgun (WGS) entry which is preliminary data.</text>
</comment>
<reference evidence="1 2" key="1">
    <citation type="submission" date="2021-04" db="EMBL/GenBank/DDBJ databases">
        <authorList>
            <person name="Ivanova A."/>
        </authorList>
    </citation>
    <scope>NUCLEOTIDE SEQUENCE [LARGE SCALE GENOMIC DNA]</scope>
    <source>
        <strain evidence="1 2">G18</strain>
    </source>
</reference>
<evidence type="ECO:0000313" key="1">
    <source>
        <dbReference type="EMBL" id="MBP3954952.1"/>
    </source>
</evidence>
<gene>
    <name evidence="1" type="ORF">J8F10_06610</name>
</gene>